<keyword evidence="6" id="KW-0822">Tryptophan biosynthesis</keyword>
<evidence type="ECO:0000256" key="10">
    <source>
        <dbReference type="RuleBase" id="RU003662"/>
    </source>
</evidence>
<dbReference type="InterPro" id="IPR011060">
    <property type="entry name" value="RibuloseP-bd_barrel"/>
</dbReference>
<dbReference type="AlphaFoldDB" id="A0A0E0DS09"/>
<dbReference type="Gramene" id="OMERI05G15770.1">
    <property type="protein sequence ID" value="OMERI05G15770.1"/>
    <property type="gene ID" value="OMERI05G15770"/>
</dbReference>
<evidence type="ECO:0000256" key="8">
    <source>
        <dbReference type="ARBA" id="ARBA00023239"/>
    </source>
</evidence>
<dbReference type="EnsemblPlants" id="OMERI05G15770.1">
    <property type="protein sequence ID" value="OMERI05G15770.1"/>
    <property type="gene ID" value="OMERI05G15770"/>
</dbReference>
<evidence type="ECO:0000256" key="1">
    <source>
        <dbReference type="ARBA" id="ARBA00003365"/>
    </source>
</evidence>
<evidence type="ECO:0000256" key="5">
    <source>
        <dbReference type="ARBA" id="ARBA00022605"/>
    </source>
</evidence>
<keyword evidence="7" id="KW-0057">Aromatic amino acid biosynthesis</keyword>
<accession>A0A0E0DS09</accession>
<dbReference type="PROSITE" id="PS00167">
    <property type="entry name" value="TRP_SYNTHASE_ALPHA"/>
    <property type="match status" value="1"/>
</dbReference>
<dbReference type="PANTHER" id="PTHR43406:SF1">
    <property type="entry name" value="TRYPTOPHAN SYNTHASE ALPHA CHAIN, CHLOROPLASTIC"/>
    <property type="match status" value="1"/>
</dbReference>
<evidence type="ECO:0000256" key="7">
    <source>
        <dbReference type="ARBA" id="ARBA00023141"/>
    </source>
</evidence>
<comment type="subunit">
    <text evidence="3">Tetramer of two alpha and two beta chains.</text>
</comment>
<dbReference type="HAMAP" id="MF_00131">
    <property type="entry name" value="Trp_synth_alpha"/>
    <property type="match status" value="1"/>
</dbReference>
<dbReference type="SUPFAM" id="SSF51366">
    <property type="entry name" value="Ribulose-phoshate binding barrel"/>
    <property type="match status" value="1"/>
</dbReference>
<comment type="catalytic activity">
    <reaction evidence="9">
        <text>(1S,2R)-1-C-(indol-3-yl)glycerol 3-phosphate + L-serine = D-glyceraldehyde 3-phosphate + L-tryptophan + H2O</text>
        <dbReference type="Rhea" id="RHEA:10532"/>
        <dbReference type="ChEBI" id="CHEBI:15377"/>
        <dbReference type="ChEBI" id="CHEBI:33384"/>
        <dbReference type="ChEBI" id="CHEBI:57912"/>
        <dbReference type="ChEBI" id="CHEBI:58866"/>
        <dbReference type="ChEBI" id="CHEBI:59776"/>
        <dbReference type="EC" id="4.2.1.20"/>
    </reaction>
</comment>
<dbReference type="HOGENOM" id="CLU_016734_0_2_1"/>
<dbReference type="GO" id="GO:0005829">
    <property type="term" value="C:cytosol"/>
    <property type="evidence" value="ECO:0007669"/>
    <property type="project" value="TreeGrafter"/>
</dbReference>
<dbReference type="InterPro" id="IPR018204">
    <property type="entry name" value="Trp_synthase_alpha_AS"/>
</dbReference>
<dbReference type="eggNOG" id="KOG4175">
    <property type="taxonomic scope" value="Eukaryota"/>
</dbReference>
<evidence type="ECO:0000256" key="4">
    <source>
        <dbReference type="ARBA" id="ARBA00012043"/>
    </source>
</evidence>
<keyword evidence="8" id="KW-0456">Lyase</keyword>
<dbReference type="InterPro" id="IPR013785">
    <property type="entry name" value="Aldolase_TIM"/>
</dbReference>
<evidence type="ECO:0000256" key="3">
    <source>
        <dbReference type="ARBA" id="ARBA00011270"/>
    </source>
</evidence>
<reference evidence="11" key="2">
    <citation type="submission" date="2018-05" db="EMBL/GenBank/DDBJ databases">
        <title>OmerRS3 (Oryza meridionalis Reference Sequence Version 3).</title>
        <authorList>
            <person name="Zhang J."/>
            <person name="Kudrna D."/>
            <person name="Lee S."/>
            <person name="Talag J."/>
            <person name="Welchert J."/>
            <person name="Wing R.A."/>
        </authorList>
    </citation>
    <scope>NUCLEOTIDE SEQUENCE [LARGE SCALE GENOMIC DNA]</scope>
    <source>
        <strain evidence="11">cv. OR44</strain>
    </source>
</reference>
<dbReference type="PANTHER" id="PTHR43406">
    <property type="entry name" value="TRYPTOPHAN SYNTHASE, ALPHA CHAIN"/>
    <property type="match status" value="1"/>
</dbReference>
<evidence type="ECO:0000313" key="12">
    <source>
        <dbReference type="Proteomes" id="UP000008021"/>
    </source>
</evidence>
<reference evidence="11" key="1">
    <citation type="submission" date="2015-04" db="UniProtKB">
        <authorList>
            <consortium name="EnsemblPlants"/>
        </authorList>
    </citation>
    <scope>IDENTIFICATION</scope>
</reference>
<dbReference type="STRING" id="40149.A0A0E0DS09"/>
<keyword evidence="12" id="KW-1185">Reference proteome</keyword>
<dbReference type="Gene3D" id="3.20.20.70">
    <property type="entry name" value="Aldolase class I"/>
    <property type="match status" value="1"/>
</dbReference>
<evidence type="ECO:0000313" key="11">
    <source>
        <dbReference type="EnsemblPlants" id="OMERI05G15770.1"/>
    </source>
</evidence>
<dbReference type="Pfam" id="PF00290">
    <property type="entry name" value="Trp_syntA"/>
    <property type="match status" value="2"/>
</dbReference>
<sequence>MAFALKASTASAAAASTASASSLSLAAAAPGRRGGAAGRVSFRGVPAPMVAIRAEAAAVGEDERVISGTFAKLKEQGKTAFIPFITAGDPDLATTAKALKILDACGSDLIELGVPYSDPLADGPVIQASATRALSKGTTFEDVISMVKEVIPELSCPVALFTYYNPILKRGIANFMTVVKEAGVHGLVVPDVPLEETNVLRSEAAKNNLELVLLTTPTTPTERMEKITKASEGFIYLRTRCMMGLVANSYVIQVSTVGVTGARANVSGKVQSLLQDIKQVTDKAVAVGFGISTPEHVKQIAGWGADGVIIGSAMVRQLGEAASPEEGLKKLEELAKSLKAALP</sequence>
<evidence type="ECO:0000256" key="2">
    <source>
        <dbReference type="ARBA" id="ARBA00004733"/>
    </source>
</evidence>
<protein>
    <recommendedName>
        <fullName evidence="4">tryptophan synthase</fullName>
        <ecNumber evidence="4">4.2.1.20</ecNumber>
    </recommendedName>
</protein>
<dbReference type="CDD" id="cd04724">
    <property type="entry name" value="Tryptophan_synthase_alpha"/>
    <property type="match status" value="1"/>
</dbReference>
<comment type="function">
    <text evidence="1">The alpha subunit is responsible for the aldol cleavage of indoleglycerol phosphate to indole and glyceraldehyde 3-phosphate.</text>
</comment>
<dbReference type="Proteomes" id="UP000008021">
    <property type="component" value="Chromosome 5"/>
</dbReference>
<organism evidence="11">
    <name type="scientific">Oryza meridionalis</name>
    <dbReference type="NCBI Taxonomy" id="40149"/>
    <lineage>
        <taxon>Eukaryota</taxon>
        <taxon>Viridiplantae</taxon>
        <taxon>Streptophyta</taxon>
        <taxon>Embryophyta</taxon>
        <taxon>Tracheophyta</taxon>
        <taxon>Spermatophyta</taxon>
        <taxon>Magnoliopsida</taxon>
        <taxon>Liliopsida</taxon>
        <taxon>Poales</taxon>
        <taxon>Poaceae</taxon>
        <taxon>BOP clade</taxon>
        <taxon>Oryzoideae</taxon>
        <taxon>Oryzeae</taxon>
        <taxon>Oryzinae</taxon>
        <taxon>Oryza</taxon>
    </lineage>
</organism>
<dbReference type="GO" id="GO:0009507">
    <property type="term" value="C:chloroplast"/>
    <property type="evidence" value="ECO:0007669"/>
    <property type="project" value="TreeGrafter"/>
</dbReference>
<comment type="similarity">
    <text evidence="10">Belongs to the TrpA family.</text>
</comment>
<dbReference type="InterPro" id="IPR002028">
    <property type="entry name" value="Trp_synthase_suA"/>
</dbReference>
<proteinExistence type="inferred from homology"/>
<comment type="pathway">
    <text evidence="2">Amino-acid biosynthesis; L-tryptophan biosynthesis; L-tryptophan from chorismate: step 5/5.</text>
</comment>
<dbReference type="FunFam" id="3.20.20.70:FF:000037">
    <property type="entry name" value="Tryptophan synthase alpha chain"/>
    <property type="match status" value="1"/>
</dbReference>
<dbReference type="UniPathway" id="UPA00035">
    <property type="reaction ID" value="UER00044"/>
</dbReference>
<dbReference type="GO" id="GO:0004834">
    <property type="term" value="F:tryptophan synthase activity"/>
    <property type="evidence" value="ECO:0007669"/>
    <property type="project" value="UniProtKB-EC"/>
</dbReference>
<keyword evidence="5" id="KW-0028">Amino-acid biosynthesis</keyword>
<evidence type="ECO:0000256" key="9">
    <source>
        <dbReference type="ARBA" id="ARBA00049047"/>
    </source>
</evidence>
<evidence type="ECO:0000256" key="6">
    <source>
        <dbReference type="ARBA" id="ARBA00022822"/>
    </source>
</evidence>
<dbReference type="EC" id="4.2.1.20" evidence="4"/>
<dbReference type="NCBIfam" id="TIGR00262">
    <property type="entry name" value="trpA"/>
    <property type="match status" value="1"/>
</dbReference>
<name>A0A0E0DS09_9ORYZ</name>